<dbReference type="SUPFAM" id="SSF56281">
    <property type="entry name" value="Metallo-hydrolase/oxidoreductase"/>
    <property type="match status" value="1"/>
</dbReference>
<organism evidence="3 4">
    <name type="scientific">Coccomyxa subellipsoidea</name>
    <dbReference type="NCBI Taxonomy" id="248742"/>
    <lineage>
        <taxon>Eukaryota</taxon>
        <taxon>Viridiplantae</taxon>
        <taxon>Chlorophyta</taxon>
        <taxon>core chlorophytes</taxon>
        <taxon>Trebouxiophyceae</taxon>
        <taxon>Trebouxiophyceae incertae sedis</taxon>
        <taxon>Coccomyxaceae</taxon>
        <taxon>Coccomyxa</taxon>
    </lineage>
</organism>
<dbReference type="EMBL" id="JALJOT010000002">
    <property type="protein sequence ID" value="KAK9917094.1"/>
    <property type="molecule type" value="Genomic_DNA"/>
</dbReference>
<evidence type="ECO:0000259" key="2">
    <source>
        <dbReference type="SMART" id="SM00849"/>
    </source>
</evidence>
<dbReference type="InterPro" id="IPR001279">
    <property type="entry name" value="Metallo-B-lactamas"/>
</dbReference>
<reference evidence="3 4" key="1">
    <citation type="journal article" date="2024" name="Nat. Commun.">
        <title>Phylogenomics reveals the evolutionary origins of lichenization in chlorophyte algae.</title>
        <authorList>
            <person name="Puginier C."/>
            <person name="Libourel C."/>
            <person name="Otte J."/>
            <person name="Skaloud P."/>
            <person name="Haon M."/>
            <person name="Grisel S."/>
            <person name="Petersen M."/>
            <person name="Berrin J.G."/>
            <person name="Delaux P.M."/>
            <person name="Dal Grande F."/>
            <person name="Keller J."/>
        </authorList>
    </citation>
    <scope>NUCLEOTIDE SEQUENCE [LARGE SCALE GENOMIC DNA]</scope>
    <source>
        <strain evidence="3 4">SAG 216-7</strain>
    </source>
</reference>
<feature type="signal peptide" evidence="1">
    <location>
        <begin position="1"/>
        <end position="17"/>
    </location>
</feature>
<accession>A0ABR2YYV7</accession>
<evidence type="ECO:0000256" key="1">
    <source>
        <dbReference type="SAM" id="SignalP"/>
    </source>
</evidence>
<comment type="caution">
    <text evidence="3">The sequence shown here is derived from an EMBL/GenBank/DDBJ whole genome shotgun (WGS) entry which is preliminary data.</text>
</comment>
<protein>
    <recommendedName>
        <fullName evidence="2">Metallo-beta-lactamase domain-containing protein</fullName>
    </recommendedName>
</protein>
<keyword evidence="4" id="KW-1185">Reference proteome</keyword>
<name>A0ABR2YYV7_9CHLO</name>
<dbReference type="Proteomes" id="UP001491310">
    <property type="component" value="Unassembled WGS sequence"/>
</dbReference>
<proteinExistence type="predicted"/>
<sequence>MASKLSAAATLLAVVLAIDATVFTDILEWKPSAGLDPYPVAFKQLATDVYRQGYDWHLPNGQVGDVHVYLIKLGEDYVLVDVGAPTADYEQIPSSGLRQALQNGRLRLITLTHGHFDHVGALVSLMKEYPDVQVLFHEAEAPFLTGESGDISDAKGLSVQKPAWAAPRGSISFHRGHGHAPGHVSYLHKPSLSLIADDIFNNEGQPPQIRLPPEVFTPNVTEAELSLKKIAQLDFVKAFCGHDRAEGVTREALQQYFKIL</sequence>
<evidence type="ECO:0000313" key="3">
    <source>
        <dbReference type="EMBL" id="KAK9917094.1"/>
    </source>
</evidence>
<dbReference type="Gene3D" id="3.60.15.10">
    <property type="entry name" value="Ribonuclease Z/Hydroxyacylglutathione hydrolase-like"/>
    <property type="match status" value="1"/>
</dbReference>
<dbReference type="SMART" id="SM00849">
    <property type="entry name" value="Lactamase_B"/>
    <property type="match status" value="1"/>
</dbReference>
<dbReference type="PANTHER" id="PTHR42951:SF17">
    <property type="entry name" value="METALLO-BETA-LACTAMASE DOMAIN-CONTAINING PROTEIN"/>
    <property type="match status" value="1"/>
</dbReference>
<gene>
    <name evidence="3" type="ORF">WJX75_000843</name>
</gene>
<feature type="chain" id="PRO_5045123038" description="Metallo-beta-lactamase domain-containing protein" evidence="1">
    <location>
        <begin position="18"/>
        <end position="260"/>
    </location>
</feature>
<evidence type="ECO:0000313" key="4">
    <source>
        <dbReference type="Proteomes" id="UP001491310"/>
    </source>
</evidence>
<dbReference type="Pfam" id="PF00753">
    <property type="entry name" value="Lactamase_B"/>
    <property type="match status" value="1"/>
</dbReference>
<keyword evidence="1" id="KW-0732">Signal</keyword>
<feature type="domain" description="Metallo-beta-lactamase" evidence="2">
    <location>
        <begin position="65"/>
        <end position="242"/>
    </location>
</feature>
<dbReference type="PANTHER" id="PTHR42951">
    <property type="entry name" value="METALLO-BETA-LACTAMASE DOMAIN-CONTAINING"/>
    <property type="match status" value="1"/>
</dbReference>
<dbReference type="InterPro" id="IPR036866">
    <property type="entry name" value="RibonucZ/Hydroxyglut_hydro"/>
</dbReference>
<dbReference type="InterPro" id="IPR050855">
    <property type="entry name" value="NDM-1-like"/>
</dbReference>